<sequence>MAVLCAACSPKEQARQDTWPVVKTEGGLVSGTLVDSVHIFKGIPFAAPPVDELRWREPQPVKPWADTLACVAFGASPIQNDPKPFMMWTQEFITPAKPLSEDCLFLNIWTAAKSPEEKRPVLVWIHGGAFLSGSGACPVYDGEALAKAGIVYVSINYRLGVFGFMAHPELTAESEHESSGNYGLMDQVAALQWIQNNIAAFGGDPSKVTIAGQSAGSMAVQALVASPLTKGLFRGAIAESGAMTGRPSTPLSEAEKTGTALSKKINSESIEALRQLSADSLLSLANTLPFGSFFPIVDGYVLTGDVRSTFKNKQHNDVAVVAGWVSGDAELVLGNIQSPAQFKASAQTRYGNRAGEFLKLFPADDDAGSQASQRKLALLQFAGYPDREWALSNQHNTYVYEFTYVPTDKPGFPNYGAFHTSEVPYALHTLKHWDRPWVEADRQVEAYMSSYWINFVKTGDPNGKGLPEWKKYEAAGGNIQDLGVVSVAQPGKYAAEFEFLKSVNP</sequence>
<evidence type="ECO:0000259" key="4">
    <source>
        <dbReference type="Pfam" id="PF00135"/>
    </source>
</evidence>
<reference evidence="5 6" key="1">
    <citation type="submission" date="2016-11" db="EMBL/GenBank/DDBJ databases">
        <authorList>
            <person name="Jaros S."/>
            <person name="Januszkiewicz K."/>
            <person name="Wedrychowicz H."/>
        </authorList>
    </citation>
    <scope>NUCLEOTIDE SEQUENCE [LARGE SCALE GENOMIC DNA]</scope>
    <source>
        <strain evidence="5 6">DSM 24574</strain>
    </source>
</reference>
<dbReference type="SUPFAM" id="SSF53474">
    <property type="entry name" value="alpha/beta-Hydrolases"/>
    <property type="match status" value="1"/>
</dbReference>
<proteinExistence type="inferred from homology"/>
<dbReference type="InterPro" id="IPR019826">
    <property type="entry name" value="Carboxylesterase_B_AS"/>
</dbReference>
<keyword evidence="2 3" id="KW-0378">Hydrolase</keyword>
<name>A0A1M5JMK0_9BACT</name>
<feature type="domain" description="Carboxylesterase type B" evidence="4">
    <location>
        <begin position="20"/>
        <end position="478"/>
    </location>
</feature>
<dbReference type="Pfam" id="PF00135">
    <property type="entry name" value="COesterase"/>
    <property type="match status" value="1"/>
</dbReference>
<dbReference type="AlphaFoldDB" id="A0A1M5JMK0"/>
<accession>A0A1M5JMK0</accession>
<dbReference type="Gene3D" id="3.40.50.1820">
    <property type="entry name" value="alpha/beta hydrolase"/>
    <property type="match status" value="1"/>
</dbReference>
<evidence type="ECO:0000313" key="6">
    <source>
        <dbReference type="Proteomes" id="UP000184212"/>
    </source>
</evidence>
<evidence type="ECO:0000256" key="2">
    <source>
        <dbReference type="ARBA" id="ARBA00022801"/>
    </source>
</evidence>
<evidence type="ECO:0000256" key="3">
    <source>
        <dbReference type="RuleBase" id="RU361235"/>
    </source>
</evidence>
<dbReference type="PANTHER" id="PTHR11559">
    <property type="entry name" value="CARBOXYLESTERASE"/>
    <property type="match status" value="1"/>
</dbReference>
<dbReference type="InterPro" id="IPR029058">
    <property type="entry name" value="AB_hydrolase_fold"/>
</dbReference>
<dbReference type="RefSeq" id="WP_073129944.1">
    <property type="nucleotide sequence ID" value="NZ_FQWQ01000001.1"/>
</dbReference>
<dbReference type="EMBL" id="FQWQ01000001">
    <property type="protein sequence ID" value="SHG41751.1"/>
    <property type="molecule type" value="Genomic_DNA"/>
</dbReference>
<gene>
    <name evidence="5" type="ORF">SAMN04488109_0165</name>
</gene>
<dbReference type="EC" id="3.1.1.-" evidence="3"/>
<evidence type="ECO:0000256" key="1">
    <source>
        <dbReference type="ARBA" id="ARBA00005964"/>
    </source>
</evidence>
<dbReference type="OrthoDB" id="9775851at2"/>
<dbReference type="InterPro" id="IPR002018">
    <property type="entry name" value="CarbesteraseB"/>
</dbReference>
<keyword evidence="6" id="KW-1185">Reference proteome</keyword>
<dbReference type="GO" id="GO:0016787">
    <property type="term" value="F:hydrolase activity"/>
    <property type="evidence" value="ECO:0007669"/>
    <property type="project" value="UniProtKB-KW"/>
</dbReference>
<dbReference type="InterPro" id="IPR050309">
    <property type="entry name" value="Type-B_Carboxylest/Lipase"/>
</dbReference>
<evidence type="ECO:0000313" key="5">
    <source>
        <dbReference type="EMBL" id="SHG41751.1"/>
    </source>
</evidence>
<comment type="similarity">
    <text evidence="1 3">Belongs to the type-B carboxylesterase/lipase family.</text>
</comment>
<dbReference type="STRING" id="947013.SAMN04488109_0165"/>
<dbReference type="PROSITE" id="PS00122">
    <property type="entry name" value="CARBOXYLESTERASE_B_1"/>
    <property type="match status" value="1"/>
</dbReference>
<protein>
    <recommendedName>
        <fullName evidence="3">Carboxylic ester hydrolase</fullName>
        <ecNumber evidence="3">3.1.1.-</ecNumber>
    </recommendedName>
</protein>
<organism evidence="5 6">
    <name type="scientific">Chryseolinea serpens</name>
    <dbReference type="NCBI Taxonomy" id="947013"/>
    <lineage>
        <taxon>Bacteria</taxon>
        <taxon>Pseudomonadati</taxon>
        <taxon>Bacteroidota</taxon>
        <taxon>Cytophagia</taxon>
        <taxon>Cytophagales</taxon>
        <taxon>Fulvivirgaceae</taxon>
        <taxon>Chryseolinea</taxon>
    </lineage>
</organism>
<dbReference type="Proteomes" id="UP000184212">
    <property type="component" value="Unassembled WGS sequence"/>
</dbReference>